<evidence type="ECO:0000313" key="2">
    <source>
        <dbReference type="Proteomes" id="UP000325255"/>
    </source>
</evidence>
<dbReference type="EMBL" id="VWPK01000019">
    <property type="protein sequence ID" value="KAA5611643.1"/>
    <property type="molecule type" value="Genomic_DNA"/>
</dbReference>
<name>A0A5M6ITJ5_9PROT</name>
<reference evidence="1 2" key="1">
    <citation type="submission" date="2019-09" db="EMBL/GenBank/DDBJ databases">
        <title>Genome sequence of Rhodovastum atsumiense, a diverse member of the Acetobacteraceae family of non-sulfur purple photosynthetic bacteria.</title>
        <authorList>
            <person name="Meyer T."/>
            <person name="Kyndt J."/>
        </authorList>
    </citation>
    <scope>NUCLEOTIDE SEQUENCE [LARGE SCALE GENOMIC DNA]</scope>
    <source>
        <strain evidence="1 2">DSM 21279</strain>
    </source>
</reference>
<dbReference type="Proteomes" id="UP000325255">
    <property type="component" value="Unassembled WGS sequence"/>
</dbReference>
<accession>A0A5M6ITJ5</accession>
<proteinExistence type="predicted"/>
<dbReference type="RefSeq" id="WP_150041417.1">
    <property type="nucleotide sequence ID" value="NZ_OW485606.1"/>
</dbReference>
<keyword evidence="2" id="KW-1185">Reference proteome</keyword>
<protein>
    <submittedName>
        <fullName evidence="1">Uncharacterized protein</fullName>
    </submittedName>
</protein>
<comment type="caution">
    <text evidence="1">The sequence shown here is derived from an EMBL/GenBank/DDBJ whole genome shotgun (WGS) entry which is preliminary data.</text>
</comment>
<dbReference type="AlphaFoldDB" id="A0A5M6ITJ5"/>
<evidence type="ECO:0000313" key="1">
    <source>
        <dbReference type="EMBL" id="KAA5611643.1"/>
    </source>
</evidence>
<organism evidence="1 2">
    <name type="scientific">Rhodovastum atsumiense</name>
    <dbReference type="NCBI Taxonomy" id="504468"/>
    <lineage>
        <taxon>Bacteria</taxon>
        <taxon>Pseudomonadati</taxon>
        <taxon>Pseudomonadota</taxon>
        <taxon>Alphaproteobacteria</taxon>
        <taxon>Acetobacterales</taxon>
        <taxon>Acetobacteraceae</taxon>
        <taxon>Rhodovastum</taxon>
    </lineage>
</organism>
<gene>
    <name evidence="1" type="ORF">F1189_13870</name>
</gene>
<sequence length="98" mass="10506">MPDAPQATRPISADELAILAGRMRCRVDSCRERSGSVEAAVTGPGIGIGHLLASDIVRALDNGAAEIERMRAALQRIAYSDYDEGEWPQKVAREALNG</sequence>